<dbReference type="Pfam" id="PF24718">
    <property type="entry name" value="HTH_73"/>
    <property type="match status" value="1"/>
</dbReference>
<gene>
    <name evidence="2" type="ORF">AAFP95_16935</name>
</gene>
<dbReference type="RefSeq" id="WP_345765912.1">
    <property type="nucleotide sequence ID" value="NZ_CP154834.1"/>
</dbReference>
<reference evidence="2 3" key="1">
    <citation type="submission" date="2024-04" db="EMBL/GenBank/DDBJ databases">
        <title>Genome sequencing and assembly of rice foliar adapted Chryseobacterium endophyticum OsEnb-ALM-A6.</title>
        <authorList>
            <person name="Kumar S."/>
            <person name="Javed M."/>
            <person name="Chouhan V."/>
            <person name="Charishma K."/>
            <person name="Patel A."/>
            <person name="Kumar M."/>
            <person name="Sahu K.P."/>
            <person name="Kumar A."/>
        </authorList>
    </citation>
    <scope>NUCLEOTIDE SEQUENCE [LARGE SCALE GENOMIC DNA]</scope>
    <source>
        <strain evidence="2 3">OsEnb-ALM-A6</strain>
    </source>
</reference>
<sequence length="65" mass="7333">MGDNFENAKNGETVASIYLFGIKYGKLIKTKNYSINDIIKISGINHTYFAELNKGIKLSEYLSIK</sequence>
<evidence type="ECO:0000259" key="1">
    <source>
        <dbReference type="Pfam" id="PF24718"/>
    </source>
</evidence>
<keyword evidence="3" id="KW-1185">Reference proteome</keyword>
<dbReference type="Proteomes" id="UP001463665">
    <property type="component" value="Chromosome"/>
</dbReference>
<dbReference type="AlphaFoldDB" id="A0AAU6WKY9"/>
<dbReference type="EMBL" id="CP154834">
    <property type="protein sequence ID" value="XAO73416.1"/>
    <property type="molecule type" value="Genomic_DNA"/>
</dbReference>
<evidence type="ECO:0000313" key="2">
    <source>
        <dbReference type="EMBL" id="XAO73416.1"/>
    </source>
</evidence>
<evidence type="ECO:0000313" key="3">
    <source>
        <dbReference type="Proteomes" id="UP001463665"/>
    </source>
</evidence>
<protein>
    <recommendedName>
        <fullName evidence="1">HTH-like domain-containing protein</fullName>
    </recommendedName>
</protein>
<name>A0AAU6WKY9_9FLAO</name>
<organism evidence="2 3">
    <name type="scientific">Chryseobacterium endophyticum</name>
    <dbReference type="NCBI Taxonomy" id="1854762"/>
    <lineage>
        <taxon>Bacteria</taxon>
        <taxon>Pseudomonadati</taxon>
        <taxon>Bacteroidota</taxon>
        <taxon>Flavobacteriia</taxon>
        <taxon>Flavobacteriales</taxon>
        <taxon>Weeksellaceae</taxon>
        <taxon>Chryseobacterium group</taxon>
        <taxon>Chryseobacterium</taxon>
    </lineage>
</organism>
<accession>A0AAU6WKY9</accession>
<feature type="domain" description="HTH-like" evidence="1">
    <location>
        <begin position="3"/>
        <end position="65"/>
    </location>
</feature>
<dbReference type="InterPro" id="IPR056975">
    <property type="entry name" value="HTH_73"/>
</dbReference>
<proteinExistence type="predicted"/>